<dbReference type="Pfam" id="PF00126">
    <property type="entry name" value="HTH_1"/>
    <property type="match status" value="1"/>
</dbReference>
<dbReference type="Gene3D" id="3.40.190.290">
    <property type="match status" value="1"/>
</dbReference>
<keyword evidence="3" id="KW-0238">DNA-binding</keyword>
<dbReference type="GO" id="GO:0006351">
    <property type="term" value="P:DNA-templated transcription"/>
    <property type="evidence" value="ECO:0007669"/>
    <property type="project" value="TreeGrafter"/>
</dbReference>
<dbReference type="SUPFAM" id="SSF46785">
    <property type="entry name" value="Winged helix' DNA-binding domain"/>
    <property type="match status" value="1"/>
</dbReference>
<dbReference type="Pfam" id="PF03466">
    <property type="entry name" value="LysR_substrate"/>
    <property type="match status" value="1"/>
</dbReference>
<dbReference type="EMBL" id="CABVHQ010000046">
    <property type="protein sequence ID" value="VVO19820.1"/>
    <property type="molecule type" value="Genomic_DNA"/>
</dbReference>
<dbReference type="Gene3D" id="1.10.10.10">
    <property type="entry name" value="Winged helix-like DNA-binding domain superfamily/Winged helix DNA-binding domain"/>
    <property type="match status" value="1"/>
</dbReference>
<dbReference type="FunFam" id="1.10.10.10:FF:000001">
    <property type="entry name" value="LysR family transcriptional regulator"/>
    <property type="match status" value="1"/>
</dbReference>
<gene>
    <name evidence="6" type="primary">dmlR_9</name>
    <name evidence="6" type="ORF">PS691_04099</name>
</gene>
<evidence type="ECO:0000313" key="6">
    <source>
        <dbReference type="EMBL" id="VVO19820.1"/>
    </source>
</evidence>
<organism evidence="6 7">
    <name type="scientific">Pseudomonas fluorescens</name>
    <dbReference type="NCBI Taxonomy" id="294"/>
    <lineage>
        <taxon>Bacteria</taxon>
        <taxon>Pseudomonadati</taxon>
        <taxon>Pseudomonadota</taxon>
        <taxon>Gammaproteobacteria</taxon>
        <taxon>Pseudomonadales</taxon>
        <taxon>Pseudomonadaceae</taxon>
        <taxon>Pseudomonas</taxon>
    </lineage>
</organism>
<dbReference type="GO" id="GO:0043565">
    <property type="term" value="F:sequence-specific DNA binding"/>
    <property type="evidence" value="ECO:0007669"/>
    <property type="project" value="TreeGrafter"/>
</dbReference>
<dbReference type="RefSeq" id="WP_150643953.1">
    <property type="nucleotide sequence ID" value="NZ_CABVHQ010000046.1"/>
</dbReference>
<proteinExistence type="inferred from homology"/>
<dbReference type="Proteomes" id="UP000337909">
    <property type="component" value="Unassembled WGS sequence"/>
</dbReference>
<dbReference type="GO" id="GO:0003700">
    <property type="term" value="F:DNA-binding transcription factor activity"/>
    <property type="evidence" value="ECO:0007669"/>
    <property type="project" value="InterPro"/>
</dbReference>
<evidence type="ECO:0000259" key="5">
    <source>
        <dbReference type="PROSITE" id="PS50931"/>
    </source>
</evidence>
<keyword evidence="4" id="KW-0804">Transcription</keyword>
<sequence>MSTIDDLTFFQHVATRGSLTAVARELGLSLPAVSKRLTQLEQRLGVLLVQRTTRRLTLTSEGMLYMEGGQPILQQLEELESALSNRQTTLRGRLRINGTLGFGRRHLAPVVSSFAFLHPELEISLELSSQPVNLLDQDFDMAICLGEPPDSRLIAVHLLDNPRILCAAPSYLERAGEPQSVEDLANHNCIVLRQLGSDYALWRFHKDGREFSQKVRGSLSSNHGEVAVQLALEGHGLIMRSYWDVREHLASGQLVALLTDYQMPNADIHALYQHRRHIAQRISTFARYLANELSQRLP</sequence>
<reference evidence="6 7" key="1">
    <citation type="submission" date="2019-09" db="EMBL/GenBank/DDBJ databases">
        <authorList>
            <person name="Chandra G."/>
            <person name="Truman W A."/>
        </authorList>
    </citation>
    <scope>NUCLEOTIDE SEQUENCE [LARGE SCALE GENOMIC DNA]</scope>
    <source>
        <strain evidence="6">PS691</strain>
    </source>
</reference>
<dbReference type="FunFam" id="3.40.190.290:FF:000001">
    <property type="entry name" value="Transcriptional regulator, LysR family"/>
    <property type="match status" value="1"/>
</dbReference>
<evidence type="ECO:0000313" key="7">
    <source>
        <dbReference type="Proteomes" id="UP000337909"/>
    </source>
</evidence>
<dbReference type="InterPro" id="IPR036388">
    <property type="entry name" value="WH-like_DNA-bd_sf"/>
</dbReference>
<dbReference type="InterPro" id="IPR036390">
    <property type="entry name" value="WH_DNA-bd_sf"/>
</dbReference>
<evidence type="ECO:0000256" key="1">
    <source>
        <dbReference type="ARBA" id="ARBA00009437"/>
    </source>
</evidence>
<accession>A0A5E7DQA9</accession>
<protein>
    <submittedName>
        <fullName evidence="6">HTH-type transcriptional regulator DmlR</fullName>
    </submittedName>
</protein>
<dbReference type="CDD" id="cd08479">
    <property type="entry name" value="PBP2_CrgA_like_9"/>
    <property type="match status" value="1"/>
</dbReference>
<dbReference type="AlphaFoldDB" id="A0A5E7DQA9"/>
<dbReference type="PROSITE" id="PS50931">
    <property type="entry name" value="HTH_LYSR"/>
    <property type="match status" value="1"/>
</dbReference>
<dbReference type="OrthoDB" id="9786526at2"/>
<dbReference type="InterPro" id="IPR005119">
    <property type="entry name" value="LysR_subst-bd"/>
</dbReference>
<feature type="domain" description="HTH lysR-type" evidence="5">
    <location>
        <begin position="1"/>
        <end position="59"/>
    </location>
</feature>
<dbReference type="InterPro" id="IPR000847">
    <property type="entry name" value="LysR_HTH_N"/>
</dbReference>
<keyword evidence="2" id="KW-0805">Transcription regulation</keyword>
<dbReference type="SUPFAM" id="SSF53850">
    <property type="entry name" value="Periplasmic binding protein-like II"/>
    <property type="match status" value="1"/>
</dbReference>
<dbReference type="PANTHER" id="PTHR30537">
    <property type="entry name" value="HTH-TYPE TRANSCRIPTIONAL REGULATOR"/>
    <property type="match status" value="1"/>
</dbReference>
<comment type="similarity">
    <text evidence="1">Belongs to the LysR transcriptional regulatory family.</text>
</comment>
<evidence type="ECO:0000256" key="3">
    <source>
        <dbReference type="ARBA" id="ARBA00023125"/>
    </source>
</evidence>
<evidence type="ECO:0000256" key="4">
    <source>
        <dbReference type="ARBA" id="ARBA00023163"/>
    </source>
</evidence>
<evidence type="ECO:0000256" key="2">
    <source>
        <dbReference type="ARBA" id="ARBA00023015"/>
    </source>
</evidence>
<dbReference type="PANTHER" id="PTHR30537:SF5">
    <property type="entry name" value="HTH-TYPE TRANSCRIPTIONAL ACTIVATOR TTDR-RELATED"/>
    <property type="match status" value="1"/>
</dbReference>
<name>A0A5E7DQA9_PSEFL</name>
<dbReference type="InterPro" id="IPR058163">
    <property type="entry name" value="LysR-type_TF_proteobact-type"/>
</dbReference>